<dbReference type="PROSITE" id="PS00775">
    <property type="entry name" value="GLYCOSYL_HYDROL_F3"/>
    <property type="match status" value="1"/>
</dbReference>
<dbReference type="Pfam" id="PF14310">
    <property type="entry name" value="Fn3-like"/>
    <property type="match status" value="1"/>
</dbReference>
<evidence type="ECO:0000256" key="3">
    <source>
        <dbReference type="ARBA" id="ARBA00005336"/>
    </source>
</evidence>
<dbReference type="Gene3D" id="3.40.50.1700">
    <property type="entry name" value="Glycoside hydrolase family 3 C-terminal domain"/>
    <property type="match status" value="1"/>
</dbReference>
<dbReference type="Gene3D" id="2.60.120.260">
    <property type="entry name" value="Galactose-binding domain-like"/>
    <property type="match status" value="1"/>
</dbReference>
<comment type="catalytic activity">
    <reaction evidence="1 9">
        <text>Hydrolysis of terminal, non-reducing beta-D-glucosyl residues with release of beta-D-glucose.</text>
        <dbReference type="EC" id="3.2.1.21"/>
    </reaction>
</comment>
<dbReference type="InterPro" id="IPR037524">
    <property type="entry name" value="PA14/GLEYA"/>
</dbReference>
<evidence type="ECO:0000256" key="1">
    <source>
        <dbReference type="ARBA" id="ARBA00000448"/>
    </source>
</evidence>
<keyword evidence="6 9" id="KW-0119">Carbohydrate metabolism</keyword>
<comment type="caution">
    <text evidence="11">The sequence shown here is derived from an EMBL/GenBank/DDBJ whole genome shotgun (WGS) entry which is preliminary data.</text>
</comment>
<dbReference type="Pfam" id="PF00933">
    <property type="entry name" value="Glyco_hydro_3"/>
    <property type="match status" value="1"/>
</dbReference>
<dbReference type="PANTHER" id="PTHR42715">
    <property type="entry name" value="BETA-GLUCOSIDASE"/>
    <property type="match status" value="1"/>
</dbReference>
<evidence type="ECO:0000259" key="10">
    <source>
        <dbReference type="PROSITE" id="PS51820"/>
    </source>
</evidence>
<dbReference type="Pfam" id="PF01915">
    <property type="entry name" value="Glyco_hydro_3_C"/>
    <property type="match status" value="1"/>
</dbReference>
<evidence type="ECO:0000256" key="4">
    <source>
        <dbReference type="ARBA" id="ARBA00022801"/>
    </source>
</evidence>
<keyword evidence="7 9" id="KW-0326">Glycosidase</keyword>
<dbReference type="EC" id="3.2.1.21" evidence="9"/>
<dbReference type="InterPro" id="IPR050288">
    <property type="entry name" value="Cellulose_deg_GH3"/>
</dbReference>
<dbReference type="SUPFAM" id="SSF52279">
    <property type="entry name" value="Beta-D-glucan exohydrolase, C-terminal domain"/>
    <property type="match status" value="1"/>
</dbReference>
<dbReference type="InterPro" id="IPR017853">
    <property type="entry name" value="GH"/>
</dbReference>
<keyword evidence="8 9" id="KW-0624">Polysaccharide degradation</keyword>
<evidence type="ECO:0000256" key="8">
    <source>
        <dbReference type="ARBA" id="ARBA00023326"/>
    </source>
</evidence>
<dbReference type="PANTHER" id="PTHR42715:SF27">
    <property type="entry name" value="BETA-GLUCOSIDASE-RELATED"/>
    <property type="match status" value="1"/>
</dbReference>
<evidence type="ECO:0000256" key="5">
    <source>
        <dbReference type="ARBA" id="ARBA00023180"/>
    </source>
</evidence>
<dbReference type="EMBL" id="JAQQWI010000019">
    <property type="protein sequence ID" value="KAK7999141.1"/>
    <property type="molecule type" value="Genomic_DNA"/>
</dbReference>
<dbReference type="InterPro" id="IPR002772">
    <property type="entry name" value="Glyco_hydro_3_C"/>
</dbReference>
<feature type="domain" description="PA14" evidence="10">
    <location>
        <begin position="436"/>
        <end position="595"/>
    </location>
</feature>
<proteinExistence type="inferred from homology"/>
<name>A0ABR1R5C5_9PEZI</name>
<accession>A0ABR1R5C5</accession>
<dbReference type="Gene3D" id="3.20.20.300">
    <property type="entry name" value="Glycoside hydrolase, family 3, N-terminal domain"/>
    <property type="match status" value="2"/>
</dbReference>
<dbReference type="Gene3D" id="2.60.40.10">
    <property type="entry name" value="Immunoglobulins"/>
    <property type="match status" value="1"/>
</dbReference>
<dbReference type="Pfam" id="PF07691">
    <property type="entry name" value="PA14"/>
    <property type="match status" value="1"/>
</dbReference>
<dbReference type="SMART" id="SM01217">
    <property type="entry name" value="Fn3_like"/>
    <property type="match status" value="1"/>
</dbReference>
<dbReference type="SUPFAM" id="SSF51445">
    <property type="entry name" value="(Trans)glycosidases"/>
    <property type="match status" value="1"/>
</dbReference>
<dbReference type="InterPro" id="IPR026891">
    <property type="entry name" value="Fn3-like"/>
</dbReference>
<evidence type="ECO:0000256" key="2">
    <source>
        <dbReference type="ARBA" id="ARBA00004987"/>
    </source>
</evidence>
<dbReference type="InterPro" id="IPR019800">
    <property type="entry name" value="Glyco_hydro_3_AS"/>
</dbReference>
<sequence length="875" mass="95302">MADINVEELLKKLTLSDKVDLLSGIDMWHTKAIPKHGIPSVRTSDGPNGVRGTKFFNGVKAACFPCGTGLGATFAGVFRRECRIASASASAELAGHHLRRPRTHDKWRLADDDRSNQELLEECGKLMGQEARAKGAHVILGPTINMQRSPLGGRGFESLGEDPFLAGLGAAALVKGIQAEGILATIKHFVCNDHEHKRNAVHAIVTERALREIYALPFQLAVRDARPAAFMTGYNGVNGTYCSDSEKLLEKMLRREWGFDGLVMSDWWGTYSTTESALAGLDLEMPGPSRFRGEMLKFNASTGKVGEHIIDQRARTVLEFVKRSYANGIPENAPEETIDTPETAALLRRVGNEGIVLLKNDNDVLPLKKNKKTIVIGPNAKIATYHGGGSASLASYYAVTPFDGISAKLDSAPEYAIGQYSHKMLPALGYSTTSKSGAQGMTMRMYNEAPDVAGREPFYELELVKTDTFLVDFHHPGLKSDLFYATLEGSLTAEEDGVFELGLVVCGTGKLYVNDELVVNNADKQTLGDAFFGAGTVEERGSCQMQKGKTYDFRLEFGSTPTSTLQGETVLIRGGAIRLGGCRVIDPRAEIARAAAMAKDADQVIVCAGLNADWETEGHDRADMKLPPGVDDLITAVAQANPRTVVAMQSGTPVEMPWIRDVGSVIQAWYGGNETGNTIADVLFGDVNPSGKLSLSFPVRVQDNPAYLNYRTEGGRVLYGEDIYMGYRYYESVERPVLFPFGHGLSYTTFTFSDLSVTEKDGKLTVSVAVQNTGAVQGAEVAQVYVAPRQKAKMNRPVKEMKGFAKVELAPGESKTVAVDIDAKYAAGYWDEERGQWCVEQGEYEVIVSDSSEVRKDKAVTGSFTVKETYWWSGV</sequence>
<dbReference type="PROSITE" id="PS51820">
    <property type="entry name" value="PA14"/>
    <property type="match status" value="1"/>
</dbReference>
<dbReference type="InterPro" id="IPR011658">
    <property type="entry name" value="PA14_dom"/>
</dbReference>
<evidence type="ECO:0000256" key="9">
    <source>
        <dbReference type="RuleBase" id="RU361161"/>
    </source>
</evidence>
<keyword evidence="4 9" id="KW-0378">Hydrolase</keyword>
<evidence type="ECO:0000313" key="11">
    <source>
        <dbReference type="EMBL" id="KAK7999141.1"/>
    </source>
</evidence>
<evidence type="ECO:0000256" key="7">
    <source>
        <dbReference type="ARBA" id="ARBA00023295"/>
    </source>
</evidence>
<dbReference type="InterPro" id="IPR036881">
    <property type="entry name" value="Glyco_hydro_3_C_sf"/>
</dbReference>
<evidence type="ECO:0000256" key="6">
    <source>
        <dbReference type="ARBA" id="ARBA00023277"/>
    </source>
</evidence>
<dbReference type="Proteomes" id="UP001396898">
    <property type="component" value="Unassembled WGS sequence"/>
</dbReference>
<protein>
    <recommendedName>
        <fullName evidence="9">beta-glucosidase</fullName>
        <ecNumber evidence="9">3.2.1.21</ecNumber>
    </recommendedName>
</protein>
<organism evidence="11 12">
    <name type="scientific">Apiospora marii</name>
    <dbReference type="NCBI Taxonomy" id="335849"/>
    <lineage>
        <taxon>Eukaryota</taxon>
        <taxon>Fungi</taxon>
        <taxon>Dikarya</taxon>
        <taxon>Ascomycota</taxon>
        <taxon>Pezizomycotina</taxon>
        <taxon>Sordariomycetes</taxon>
        <taxon>Xylariomycetidae</taxon>
        <taxon>Amphisphaeriales</taxon>
        <taxon>Apiosporaceae</taxon>
        <taxon>Apiospora</taxon>
    </lineage>
</organism>
<keyword evidence="5" id="KW-0325">Glycoprotein</keyword>
<dbReference type="PRINTS" id="PR00133">
    <property type="entry name" value="GLHYDRLASE3"/>
</dbReference>
<comment type="pathway">
    <text evidence="2 9">Glycan metabolism; cellulose degradation.</text>
</comment>
<keyword evidence="12" id="KW-1185">Reference proteome</keyword>
<dbReference type="InterPro" id="IPR013783">
    <property type="entry name" value="Ig-like_fold"/>
</dbReference>
<gene>
    <name evidence="11" type="ORF">PG991_014816</name>
</gene>
<dbReference type="SMART" id="SM00758">
    <property type="entry name" value="PA14"/>
    <property type="match status" value="1"/>
</dbReference>
<evidence type="ECO:0000313" key="12">
    <source>
        <dbReference type="Proteomes" id="UP001396898"/>
    </source>
</evidence>
<dbReference type="InterPro" id="IPR036962">
    <property type="entry name" value="Glyco_hydro_3_N_sf"/>
</dbReference>
<dbReference type="InterPro" id="IPR001764">
    <property type="entry name" value="Glyco_hydro_3_N"/>
</dbReference>
<comment type="similarity">
    <text evidence="3 9">Belongs to the glycosyl hydrolase 3 family.</text>
</comment>
<reference evidence="11 12" key="1">
    <citation type="submission" date="2023-01" db="EMBL/GenBank/DDBJ databases">
        <title>Analysis of 21 Apiospora genomes using comparative genomics revels a genus with tremendous synthesis potential of carbohydrate active enzymes and secondary metabolites.</title>
        <authorList>
            <person name="Sorensen T."/>
        </authorList>
    </citation>
    <scope>NUCLEOTIDE SEQUENCE [LARGE SCALE GENOMIC DNA]</scope>
    <source>
        <strain evidence="11 12">CBS 20057</strain>
    </source>
</reference>